<comment type="caution">
    <text evidence="3">The sequence shown here is derived from an EMBL/GenBank/DDBJ whole genome shotgun (WGS) entry which is preliminary data.</text>
</comment>
<dbReference type="Pfam" id="PF07786">
    <property type="entry name" value="HGSNAT_cat"/>
    <property type="match status" value="1"/>
</dbReference>
<feature type="transmembrane region" description="Helical" evidence="1">
    <location>
        <begin position="117"/>
        <end position="134"/>
    </location>
</feature>
<feature type="transmembrane region" description="Helical" evidence="1">
    <location>
        <begin position="262"/>
        <end position="282"/>
    </location>
</feature>
<dbReference type="OrthoDB" id="9788724at2"/>
<dbReference type="InterPro" id="IPR012429">
    <property type="entry name" value="HGSNAT_cat"/>
</dbReference>
<dbReference type="EMBL" id="WELG01000001">
    <property type="protein sequence ID" value="KAB7530403.1"/>
    <property type="molecule type" value="Genomic_DNA"/>
</dbReference>
<feature type="domain" description="Heparan-alpha-glucosaminide N-acetyltransferase catalytic" evidence="2">
    <location>
        <begin position="9"/>
        <end position="226"/>
    </location>
</feature>
<organism evidence="3 4">
    <name type="scientific">Flagellimonas olearia</name>
    <dbReference type="NCBI Taxonomy" id="552546"/>
    <lineage>
        <taxon>Bacteria</taxon>
        <taxon>Pseudomonadati</taxon>
        <taxon>Bacteroidota</taxon>
        <taxon>Flavobacteriia</taxon>
        <taxon>Flavobacteriales</taxon>
        <taxon>Flavobacteriaceae</taxon>
        <taxon>Flagellimonas</taxon>
    </lineage>
</organism>
<proteinExistence type="predicted"/>
<feature type="transmembrane region" description="Helical" evidence="1">
    <location>
        <begin position="294"/>
        <end position="312"/>
    </location>
</feature>
<accession>A0A6I1DY76</accession>
<keyword evidence="1" id="KW-1133">Transmembrane helix</keyword>
<evidence type="ECO:0000313" key="4">
    <source>
        <dbReference type="Proteomes" id="UP000429785"/>
    </source>
</evidence>
<dbReference type="PANTHER" id="PTHR31061">
    <property type="entry name" value="LD22376P"/>
    <property type="match status" value="1"/>
</dbReference>
<dbReference type="Proteomes" id="UP000429785">
    <property type="component" value="Unassembled WGS sequence"/>
</dbReference>
<sequence length="375" mass="42179">MGMEETNTRVTSLDFFRGATVIAMIVVNDPGSSKFRYQQLSHATWEGCTATDLIFPIFLFIVGVSIAFAFDKSISKGKTRRDLLIKSIKRAVIIFMLGLFLNLFPDFDFTSFRIPGVLQRIALVFVFCAVINLYAGEKSQYIWFISILVGYFIIMTFVPIPGIGRPNLDPTNNFSAWFDRLLLNGYMGGKGKGLYDSTGIFTTVPAVASGLSGVLVGHLFLSEKMTDNVKLIWMFIVGNILLVVGWIWSFEFPMIKRLWTSSYVLYTSGMAILFFATSYWFIDVLGYQKKIKPILAFGSNALIAYFAASILGKSTSLKIIDDNGTLNSIKDLMFNEVLTRIFNPYNASLVYSILSLSILFILVWGLFRRNIIIKV</sequence>
<dbReference type="AlphaFoldDB" id="A0A6I1DY76"/>
<feature type="transmembrane region" description="Helical" evidence="1">
    <location>
        <begin position="141"/>
        <end position="160"/>
    </location>
</feature>
<feature type="transmembrane region" description="Helical" evidence="1">
    <location>
        <begin position="83"/>
        <end position="105"/>
    </location>
</feature>
<dbReference type="PANTHER" id="PTHR31061:SF24">
    <property type="entry name" value="LD22376P"/>
    <property type="match status" value="1"/>
</dbReference>
<gene>
    <name evidence="3" type="ORF">F8C76_02530</name>
</gene>
<evidence type="ECO:0000313" key="3">
    <source>
        <dbReference type="EMBL" id="KAB7530403.1"/>
    </source>
</evidence>
<feature type="transmembrane region" description="Helical" evidence="1">
    <location>
        <begin position="349"/>
        <end position="367"/>
    </location>
</feature>
<protein>
    <submittedName>
        <fullName evidence="3">DUF1624 domain-containing protein</fullName>
    </submittedName>
</protein>
<name>A0A6I1DY76_9FLAO</name>
<keyword evidence="1" id="KW-0472">Membrane</keyword>
<keyword evidence="1" id="KW-0812">Transmembrane</keyword>
<feature type="transmembrane region" description="Helical" evidence="1">
    <location>
        <begin position="200"/>
        <end position="220"/>
    </location>
</feature>
<feature type="transmembrane region" description="Helical" evidence="1">
    <location>
        <begin position="232"/>
        <end position="250"/>
    </location>
</feature>
<evidence type="ECO:0000256" key="1">
    <source>
        <dbReference type="SAM" id="Phobius"/>
    </source>
</evidence>
<reference evidence="3 4" key="1">
    <citation type="submission" date="2019-10" db="EMBL/GenBank/DDBJ databases">
        <title>Muricauda olearia CL-SS4 JCM15563 genome.</title>
        <authorList>
            <person name="Liu L."/>
        </authorList>
    </citation>
    <scope>NUCLEOTIDE SEQUENCE [LARGE SCALE GENOMIC DNA]</scope>
    <source>
        <strain evidence="3 4">CL-SS4</strain>
    </source>
</reference>
<evidence type="ECO:0000259" key="2">
    <source>
        <dbReference type="Pfam" id="PF07786"/>
    </source>
</evidence>
<feature type="transmembrane region" description="Helical" evidence="1">
    <location>
        <begin position="53"/>
        <end position="71"/>
    </location>
</feature>